<dbReference type="Pfam" id="PF03302">
    <property type="entry name" value="VSP"/>
    <property type="match status" value="2"/>
</dbReference>
<keyword evidence="1" id="KW-1133">Transmembrane helix</keyword>
<keyword evidence="1" id="KW-0812">Transmembrane</keyword>
<feature type="non-terminal residue" evidence="2">
    <location>
        <position position="1"/>
    </location>
</feature>
<comment type="caution">
    <text evidence="2">The sequence shown here is derived from an EMBL/GenBank/DDBJ whole genome shotgun (WGS) entry which is preliminary data.</text>
</comment>
<gene>
    <name evidence="2" type="ORF">GSB_150037</name>
</gene>
<dbReference type="SUPFAM" id="SSF57184">
    <property type="entry name" value="Growth factor receptor domain"/>
    <property type="match status" value="3"/>
</dbReference>
<evidence type="ECO:0000313" key="3">
    <source>
        <dbReference type="Proteomes" id="UP000018040"/>
    </source>
</evidence>
<reference evidence="3" key="1">
    <citation type="submission" date="2012-02" db="EMBL/GenBank/DDBJ databases">
        <title>Genome sequencing of Giardia lamblia Genotypes A2 and B isolates (DH and GS) and comparative analysis with the genomes of Genotypes A1 and E (WB and Pig).</title>
        <authorList>
            <person name="Adam R."/>
            <person name="Dahlstrom E."/>
            <person name="Martens C."/>
            <person name="Bruno D."/>
            <person name="Barbian K."/>
            <person name="Porcella S.F."/>
            <person name="Nash T."/>
        </authorList>
    </citation>
    <scope>NUCLEOTIDE SEQUENCE</scope>
    <source>
        <strain evidence="3">GS</strain>
    </source>
</reference>
<evidence type="ECO:0000313" key="2">
    <source>
        <dbReference type="EMBL" id="ESU45577.1"/>
    </source>
</evidence>
<dbReference type="PANTHER" id="PTHR23275:SF100">
    <property type="entry name" value="EGF-LIKE DOMAIN-CONTAINING PROTEIN"/>
    <property type="match status" value="1"/>
</dbReference>
<keyword evidence="1" id="KW-0472">Membrane</keyword>
<protein>
    <submittedName>
        <fullName evidence="2">Variant-specific surface protein</fullName>
    </submittedName>
</protein>
<evidence type="ECO:0000256" key="1">
    <source>
        <dbReference type="SAM" id="Phobius"/>
    </source>
</evidence>
<dbReference type="Proteomes" id="UP000018040">
    <property type="component" value="Unassembled WGS sequence"/>
</dbReference>
<dbReference type="VEuPathDB" id="GiardiaDB:DHA2_153571"/>
<dbReference type="SMART" id="SM00261">
    <property type="entry name" value="FU"/>
    <property type="match status" value="4"/>
</dbReference>
<dbReference type="AlphaFoldDB" id="V6U4L0"/>
<dbReference type="InterPro" id="IPR009030">
    <property type="entry name" value="Growth_fac_rcpt_cys_sf"/>
</dbReference>
<dbReference type="InterPro" id="IPR005127">
    <property type="entry name" value="Giardia_VSP"/>
</dbReference>
<proteinExistence type="predicted"/>
<feature type="transmembrane region" description="Helical" evidence="1">
    <location>
        <begin position="568"/>
        <end position="593"/>
    </location>
</feature>
<dbReference type="OrthoDB" id="18487at2759"/>
<dbReference type="InterPro" id="IPR052798">
    <property type="entry name" value="Giardia_VSA"/>
</dbReference>
<reference evidence="2 3" key="2">
    <citation type="journal article" date="2013" name="Genome Biol. Evol.">
        <title>Genome sequencing of Giardia lamblia genotypes A2 and B isolates (DH and GS) and comparative analysis with the genomes of genotypes A1 and E (WB and Pig).</title>
        <authorList>
            <person name="Adam R.D."/>
            <person name="Dahlstrom E.W."/>
            <person name="Martens C.A."/>
            <person name="Bruno D.P."/>
            <person name="Barbian K.D."/>
            <person name="Ricklefs S.M."/>
            <person name="Hernandez M.M."/>
            <person name="Narla N.P."/>
            <person name="Patel R.B."/>
            <person name="Porcella S.F."/>
            <person name="Nash T.E."/>
        </authorList>
    </citation>
    <scope>NUCLEOTIDE SEQUENCE [LARGE SCALE GENOMIC DNA]</scope>
    <source>
        <strain evidence="2 3">GS</strain>
    </source>
</reference>
<name>V6U4L0_GIAIN</name>
<dbReference type="CDD" id="cd00064">
    <property type="entry name" value="FU"/>
    <property type="match status" value="1"/>
</dbReference>
<dbReference type="VEuPathDB" id="GiardiaDB:GL50803_00137672"/>
<dbReference type="Gene3D" id="2.10.220.10">
    <property type="entry name" value="Hormone Receptor, Insulin-like Growth Factor Receptor 1, Chain A, domain 2"/>
    <property type="match status" value="1"/>
</dbReference>
<organism evidence="2 3">
    <name type="scientific">Giardia intestinalis</name>
    <name type="common">Giardia lamblia</name>
    <dbReference type="NCBI Taxonomy" id="5741"/>
    <lineage>
        <taxon>Eukaryota</taxon>
        <taxon>Metamonada</taxon>
        <taxon>Diplomonadida</taxon>
        <taxon>Hexamitidae</taxon>
        <taxon>Giardiinae</taxon>
        <taxon>Giardia</taxon>
    </lineage>
</organism>
<accession>V6U4L0</accession>
<dbReference type="EMBL" id="AHHH01000004">
    <property type="protein sequence ID" value="ESU45577.1"/>
    <property type="molecule type" value="Genomic_DNA"/>
</dbReference>
<dbReference type="InterPro" id="IPR006212">
    <property type="entry name" value="Furin_repeat"/>
</dbReference>
<sequence>VRAAVTCEVDSASTPGKCKTCGATIGTDTYCSVCTGTNYAPVNGACMDVSASNQFCTGHASGVCNQCGDASFMFTGGCYGVGGAPGSNLCTDASEGKCTQAAEGYFVPPGATADKQSVVKCDDTTGVTVGSNNGAYKGIVNCVTCTAPQTNIAGGTATCTACVDGKYGDTCATDCDANCKACKGTATQCTSCKDSGNNQYFKEGTNGDGTGTCVAEGGCGNTHFPVAADKKCYPCSNTDKGGIANCQTCSKPDTTVTCSACTGTNKPNTARTACVTCTIANCASCNEENVCEVCDSINKLTPTSQCVDKCDKLGGYYADSSNACKPCISECATCSGPAASDCTSCPPGRRLQYGSGNTKGSCVQQCVKDDSCLECGLTIGGTNYCSRCARSTEYPKNGVCTPASSRAAASSCRNVANGVCAVCSDSSFKLGGGCYSSKLLPGKAVCSSEEDGRCKDVVDGYDITYNGTLRTCPANCKTCIGGGCNSCSSGFYLDKGKCSACPKGCGTCPHGETCFDCVPGYYFSRTTCTACHEAIPKCSLCMVPADSLQPVCLEYSSVLESSALSAGAISGISISVILIVGGLVAVLVWLLVFRRKS</sequence>
<dbReference type="PANTHER" id="PTHR23275">
    <property type="entry name" value="CABRIOLET.-RELATED"/>
    <property type="match status" value="1"/>
</dbReference>